<evidence type="ECO:0000259" key="3">
    <source>
        <dbReference type="PROSITE" id="PS50887"/>
    </source>
</evidence>
<gene>
    <name evidence="5" type="ORF">Q4481_02555</name>
</gene>
<dbReference type="Pfam" id="PF00563">
    <property type="entry name" value="EAL"/>
    <property type="match status" value="1"/>
</dbReference>
<dbReference type="PANTHER" id="PTHR33121">
    <property type="entry name" value="CYCLIC DI-GMP PHOSPHODIESTERASE PDEF"/>
    <property type="match status" value="1"/>
</dbReference>
<dbReference type="PROSITE" id="PS50887">
    <property type="entry name" value="GGDEF"/>
    <property type="match status" value="1"/>
</dbReference>
<dbReference type="SUPFAM" id="SSF141868">
    <property type="entry name" value="EAL domain-like"/>
    <property type="match status" value="1"/>
</dbReference>
<comment type="caution">
    <text evidence="5">The sequence shown here is derived from an EMBL/GenBank/DDBJ whole genome shotgun (WGS) entry which is preliminary data.</text>
</comment>
<dbReference type="InterPro" id="IPR000644">
    <property type="entry name" value="CBS_dom"/>
</dbReference>
<dbReference type="InterPro" id="IPR035919">
    <property type="entry name" value="EAL_sf"/>
</dbReference>
<dbReference type="CDD" id="cd01949">
    <property type="entry name" value="GGDEF"/>
    <property type="match status" value="1"/>
</dbReference>
<dbReference type="Pfam" id="PF00990">
    <property type="entry name" value="GGDEF"/>
    <property type="match status" value="1"/>
</dbReference>
<organism evidence="5 6">
    <name type="scientific">Rhizobium alvei</name>
    <dbReference type="NCBI Taxonomy" id="1132659"/>
    <lineage>
        <taxon>Bacteria</taxon>
        <taxon>Pseudomonadati</taxon>
        <taxon>Pseudomonadota</taxon>
        <taxon>Alphaproteobacteria</taxon>
        <taxon>Hyphomicrobiales</taxon>
        <taxon>Rhizobiaceae</taxon>
        <taxon>Rhizobium/Agrobacterium group</taxon>
        <taxon>Rhizobium</taxon>
    </lineage>
</organism>
<feature type="domain" description="GGDEF" evidence="3">
    <location>
        <begin position="442"/>
        <end position="598"/>
    </location>
</feature>
<name>A0ABT8YGS8_9HYPH</name>
<dbReference type="PANTHER" id="PTHR33121:SF76">
    <property type="entry name" value="SIGNALING PROTEIN"/>
    <property type="match status" value="1"/>
</dbReference>
<protein>
    <submittedName>
        <fullName evidence="5">GGDEF domain-containing protein</fullName>
    </submittedName>
</protein>
<feature type="domain" description="CBS" evidence="4">
    <location>
        <begin position="284"/>
        <end position="343"/>
    </location>
</feature>
<dbReference type="SUPFAM" id="SSF54631">
    <property type="entry name" value="CBS-domain pair"/>
    <property type="match status" value="1"/>
</dbReference>
<keyword evidence="6" id="KW-1185">Reference proteome</keyword>
<dbReference type="SMART" id="SM00116">
    <property type="entry name" value="CBS"/>
    <property type="match status" value="2"/>
</dbReference>
<proteinExistence type="predicted"/>
<dbReference type="InterPro" id="IPR000160">
    <property type="entry name" value="GGDEF_dom"/>
</dbReference>
<dbReference type="InterPro" id="IPR029787">
    <property type="entry name" value="Nucleotide_cyclase"/>
</dbReference>
<accession>A0ABT8YGS8</accession>
<dbReference type="PROSITE" id="PS51371">
    <property type="entry name" value="CBS"/>
    <property type="match status" value="1"/>
</dbReference>
<dbReference type="CDD" id="cd01948">
    <property type="entry name" value="EAL"/>
    <property type="match status" value="1"/>
</dbReference>
<evidence type="ECO:0000259" key="2">
    <source>
        <dbReference type="PROSITE" id="PS50883"/>
    </source>
</evidence>
<dbReference type="InterPro" id="IPR001633">
    <property type="entry name" value="EAL_dom"/>
</dbReference>
<dbReference type="SMART" id="SM00052">
    <property type="entry name" value="EAL"/>
    <property type="match status" value="1"/>
</dbReference>
<evidence type="ECO:0000256" key="1">
    <source>
        <dbReference type="PROSITE-ProRule" id="PRU00703"/>
    </source>
</evidence>
<dbReference type="Gene3D" id="3.10.580.10">
    <property type="entry name" value="CBS-domain"/>
    <property type="match status" value="1"/>
</dbReference>
<dbReference type="InterPro" id="IPR043128">
    <property type="entry name" value="Rev_trsase/Diguanyl_cyclase"/>
</dbReference>
<evidence type="ECO:0000313" key="5">
    <source>
        <dbReference type="EMBL" id="MDO6962819.1"/>
    </source>
</evidence>
<dbReference type="Gene3D" id="3.30.70.270">
    <property type="match status" value="1"/>
</dbReference>
<evidence type="ECO:0000313" key="6">
    <source>
        <dbReference type="Proteomes" id="UP001174932"/>
    </source>
</evidence>
<dbReference type="EMBL" id="JAUOZU010000001">
    <property type="protein sequence ID" value="MDO6962819.1"/>
    <property type="molecule type" value="Genomic_DNA"/>
</dbReference>
<dbReference type="RefSeq" id="WP_304374689.1">
    <property type="nucleotide sequence ID" value="NZ_JAUOZU010000001.1"/>
</dbReference>
<reference evidence="5" key="2">
    <citation type="submission" date="2023-07" db="EMBL/GenBank/DDBJ databases">
        <authorList>
            <person name="Shen H."/>
        </authorList>
    </citation>
    <scope>NUCLEOTIDE SEQUENCE</scope>
    <source>
        <strain evidence="5">TNR-22</strain>
    </source>
</reference>
<evidence type="ECO:0000259" key="4">
    <source>
        <dbReference type="PROSITE" id="PS51371"/>
    </source>
</evidence>
<dbReference type="InterPro" id="IPR046342">
    <property type="entry name" value="CBS_dom_sf"/>
</dbReference>
<dbReference type="Gene3D" id="3.20.20.450">
    <property type="entry name" value="EAL domain"/>
    <property type="match status" value="1"/>
</dbReference>
<dbReference type="PROSITE" id="PS50883">
    <property type="entry name" value="EAL"/>
    <property type="match status" value="1"/>
</dbReference>
<dbReference type="InterPro" id="IPR050706">
    <property type="entry name" value="Cyclic-di-GMP_PDE-like"/>
</dbReference>
<dbReference type="Proteomes" id="UP001174932">
    <property type="component" value="Unassembled WGS sequence"/>
</dbReference>
<reference evidence="5" key="1">
    <citation type="journal article" date="2015" name="Int. J. Syst. Evol. Microbiol.">
        <title>Rhizobium alvei sp. nov., isolated from a freshwater river.</title>
        <authorList>
            <person name="Sheu S.Y."/>
            <person name="Huang H.W."/>
            <person name="Young C.C."/>
            <person name="Chen W.M."/>
        </authorList>
    </citation>
    <scope>NUCLEOTIDE SEQUENCE</scope>
    <source>
        <strain evidence="5">TNR-22</strain>
    </source>
</reference>
<feature type="domain" description="EAL" evidence="2">
    <location>
        <begin position="5"/>
        <end position="263"/>
    </location>
</feature>
<dbReference type="SUPFAM" id="SSF55073">
    <property type="entry name" value="Nucleotide cyclase"/>
    <property type="match status" value="1"/>
</dbReference>
<keyword evidence="1" id="KW-0129">CBS domain</keyword>
<dbReference type="NCBIfam" id="TIGR00254">
    <property type="entry name" value="GGDEF"/>
    <property type="match status" value="1"/>
</dbReference>
<sequence length="604" mass="67880">MQTASERIAFPIRYAGEKILTLGKAVLDCAFQPIVEVNTGAVFGYESLLRGHDRLDFSSPLELIDRVAEGGFLLQLDQMMLSRALAKFASLPHHRSTTLFINLDARLIPDGLQMVETLLKHLRNHAIPPSSICFELSERFDNTAIPQFEALMLRLRQSGFKIAIDDFGVGRAEFKLLCDFPIDYLKIDRHFIAAIDESPKRQHLVRNIVSIAHTLGIKVIAEGVETEGEFLAAREFGIDMVQGYYIARPSVNIDDQKPCYPHLKDQSKRRVSGRSLDELLILKQIENLPTVFENDPVENVFEMFRQNPGLSYFPVLNVNGEPRGIIQENQLKEYIYHPFGRDLLKNRDYLRPVSYFAKAAPIISVDSDTDDLITAFANMEGCHCVILTENMRYKGIISAASLIKVLNEKQLKTALDQNPLTGLPGNLAILDFLRNACKDGDQPRYLCYCDFDSFKPFNDLYGFHAGDHAISLFAALLRRYFFHDSEFIGHVGGDDFFIGLDGHSEEEMLHPLGRLLNDFATDVRELYSDEDRANGYVLGHDREGNERRLPLMRCSIGVLEIPEGVVISDLDRISAEIAQVKAGAKSSPSGLCISRFGGPVCINC</sequence>
<dbReference type="Pfam" id="PF00571">
    <property type="entry name" value="CBS"/>
    <property type="match status" value="2"/>
</dbReference>
<dbReference type="SMART" id="SM00267">
    <property type="entry name" value="GGDEF"/>
    <property type="match status" value="1"/>
</dbReference>